<proteinExistence type="predicted"/>
<dbReference type="Proteomes" id="UP000235786">
    <property type="component" value="Unassembled WGS sequence"/>
</dbReference>
<organism evidence="1 2">
    <name type="scientific">Hyaloscypha variabilis (strain UAMH 11265 / GT02V1 / F)</name>
    <name type="common">Meliniomyces variabilis</name>
    <dbReference type="NCBI Taxonomy" id="1149755"/>
    <lineage>
        <taxon>Eukaryota</taxon>
        <taxon>Fungi</taxon>
        <taxon>Dikarya</taxon>
        <taxon>Ascomycota</taxon>
        <taxon>Pezizomycotina</taxon>
        <taxon>Leotiomycetes</taxon>
        <taxon>Helotiales</taxon>
        <taxon>Hyaloscyphaceae</taxon>
        <taxon>Hyaloscypha</taxon>
        <taxon>Hyaloscypha variabilis</taxon>
    </lineage>
</organism>
<protein>
    <submittedName>
        <fullName evidence="1">Uncharacterized protein</fullName>
    </submittedName>
</protein>
<sequence>MSTVTIINTPVNASARKYLCTVRWGKRLQIKSYQFLALLKAIVRSGCNITRIDTEGDWTLDRYPDNIEWKDDSHIPGSIKYTFPDFKMARYWKEYKPYLVPSSFELSPEDLSVVRHIFNKLTHLDLQLASTLDDRFVDPSDEVHEPYWSQLPELLRSLTSITHLSLDLRVTRNVRPGHKSIHCRDDIADLFQNPPVMFPRLTSLRLCHFQSCGLSLLSLIQRHMQLRDLTLRNVIEISVRGYSVDPFVPREAAPAWIGLIETLRAYRLRRLDLSCLEGLGASYNFYLAGSENTYLKLARVYDYVLHGYRPNPLGPDQEDVELWDDELW</sequence>
<gene>
    <name evidence="1" type="ORF">L207DRAFT_588029</name>
</gene>
<dbReference type="OrthoDB" id="3496076at2759"/>
<name>A0A2J6RB65_HYAVF</name>
<accession>A0A2J6RB65</accession>
<dbReference type="AlphaFoldDB" id="A0A2J6RB65"/>
<dbReference type="EMBL" id="KZ613952">
    <property type="protein sequence ID" value="PMD35737.1"/>
    <property type="molecule type" value="Genomic_DNA"/>
</dbReference>
<dbReference type="InterPro" id="IPR032675">
    <property type="entry name" value="LRR_dom_sf"/>
</dbReference>
<dbReference type="SUPFAM" id="SSF52047">
    <property type="entry name" value="RNI-like"/>
    <property type="match status" value="1"/>
</dbReference>
<evidence type="ECO:0000313" key="2">
    <source>
        <dbReference type="Proteomes" id="UP000235786"/>
    </source>
</evidence>
<evidence type="ECO:0000313" key="1">
    <source>
        <dbReference type="EMBL" id="PMD35737.1"/>
    </source>
</evidence>
<dbReference type="Gene3D" id="3.80.10.10">
    <property type="entry name" value="Ribonuclease Inhibitor"/>
    <property type="match status" value="1"/>
</dbReference>
<reference evidence="1 2" key="1">
    <citation type="submission" date="2016-04" db="EMBL/GenBank/DDBJ databases">
        <title>A degradative enzymes factory behind the ericoid mycorrhizal symbiosis.</title>
        <authorList>
            <consortium name="DOE Joint Genome Institute"/>
            <person name="Martino E."/>
            <person name="Morin E."/>
            <person name="Grelet G."/>
            <person name="Kuo A."/>
            <person name="Kohler A."/>
            <person name="Daghino S."/>
            <person name="Barry K."/>
            <person name="Choi C."/>
            <person name="Cichocki N."/>
            <person name="Clum A."/>
            <person name="Copeland A."/>
            <person name="Hainaut M."/>
            <person name="Haridas S."/>
            <person name="Labutti K."/>
            <person name="Lindquist E."/>
            <person name="Lipzen A."/>
            <person name="Khouja H.-R."/>
            <person name="Murat C."/>
            <person name="Ohm R."/>
            <person name="Olson A."/>
            <person name="Spatafora J."/>
            <person name="Veneault-Fourrey C."/>
            <person name="Henrissat B."/>
            <person name="Grigoriev I."/>
            <person name="Martin F."/>
            <person name="Perotto S."/>
        </authorList>
    </citation>
    <scope>NUCLEOTIDE SEQUENCE [LARGE SCALE GENOMIC DNA]</scope>
    <source>
        <strain evidence="1 2">F</strain>
    </source>
</reference>
<keyword evidence="2" id="KW-1185">Reference proteome</keyword>